<feature type="non-terminal residue" evidence="1">
    <location>
        <position position="115"/>
    </location>
</feature>
<gene>
    <name evidence="1" type="ORF">RPERSI_LOCUS35509</name>
</gene>
<dbReference type="Proteomes" id="UP000789920">
    <property type="component" value="Unassembled WGS sequence"/>
</dbReference>
<sequence>ERLIHQTNLGTSDHQLAAFLRSKGCISDDNLDLERINYYKEGEGRMEYANALNGRDAQNYLNIFYPLEIRSRIKILDIGDKGFTGFFDLSGFSVLEKVFAGGNKLTGIKTDDLTQ</sequence>
<comment type="caution">
    <text evidence="1">The sequence shown here is derived from an EMBL/GenBank/DDBJ whole genome shotgun (WGS) entry which is preliminary data.</text>
</comment>
<dbReference type="EMBL" id="CAJVQC010164585">
    <property type="protein sequence ID" value="CAG8849258.1"/>
    <property type="molecule type" value="Genomic_DNA"/>
</dbReference>
<protein>
    <submittedName>
        <fullName evidence="1">4024_t:CDS:1</fullName>
    </submittedName>
</protein>
<feature type="non-terminal residue" evidence="1">
    <location>
        <position position="1"/>
    </location>
</feature>
<evidence type="ECO:0000313" key="1">
    <source>
        <dbReference type="EMBL" id="CAG8849258.1"/>
    </source>
</evidence>
<accession>A0ACA9SUQ1</accession>
<evidence type="ECO:0000313" key="2">
    <source>
        <dbReference type="Proteomes" id="UP000789920"/>
    </source>
</evidence>
<proteinExistence type="predicted"/>
<organism evidence="1 2">
    <name type="scientific">Racocetra persica</name>
    <dbReference type="NCBI Taxonomy" id="160502"/>
    <lineage>
        <taxon>Eukaryota</taxon>
        <taxon>Fungi</taxon>
        <taxon>Fungi incertae sedis</taxon>
        <taxon>Mucoromycota</taxon>
        <taxon>Glomeromycotina</taxon>
        <taxon>Glomeromycetes</taxon>
        <taxon>Diversisporales</taxon>
        <taxon>Gigasporaceae</taxon>
        <taxon>Racocetra</taxon>
    </lineage>
</organism>
<reference evidence="1" key="1">
    <citation type="submission" date="2021-06" db="EMBL/GenBank/DDBJ databases">
        <authorList>
            <person name="Kallberg Y."/>
            <person name="Tangrot J."/>
            <person name="Rosling A."/>
        </authorList>
    </citation>
    <scope>NUCLEOTIDE SEQUENCE</scope>
    <source>
        <strain evidence="1">MA461A</strain>
    </source>
</reference>
<keyword evidence="2" id="KW-1185">Reference proteome</keyword>
<name>A0ACA9SUQ1_9GLOM</name>